<dbReference type="InterPro" id="IPR032675">
    <property type="entry name" value="LRR_dom_sf"/>
</dbReference>
<dbReference type="Gene3D" id="3.80.10.10">
    <property type="entry name" value="Ribonuclease Inhibitor"/>
    <property type="match status" value="1"/>
</dbReference>
<evidence type="ECO:0000256" key="5">
    <source>
        <dbReference type="ARBA" id="ARBA00022737"/>
    </source>
</evidence>
<evidence type="ECO:0000256" key="4">
    <source>
        <dbReference type="ARBA" id="ARBA00022614"/>
    </source>
</evidence>
<dbReference type="AlphaFoldDB" id="A0A803TXA9"/>
<dbReference type="InParanoid" id="A0A803TXA9"/>
<dbReference type="PANTHER" id="PTHR46545:SF1">
    <property type="entry name" value="LEUCINE-RICH REPEAT-CONTAINING PROTEIN 51"/>
    <property type="match status" value="1"/>
</dbReference>
<dbReference type="Ensembl" id="ENSACAT00000051527.1">
    <property type="protein sequence ID" value="ENSACAP00000039849.1"/>
    <property type="gene ID" value="ENSACAG00000014463.2"/>
</dbReference>
<evidence type="ECO:0000256" key="1">
    <source>
        <dbReference type="ARBA" id="ARBA00004496"/>
    </source>
</evidence>
<dbReference type="PANTHER" id="PTHR46545">
    <property type="entry name" value="LEUCINE-RICH REPEAT-CONTAINING PROTEIN 51"/>
    <property type="match status" value="1"/>
</dbReference>
<name>A0A803TXA9_ANOCA</name>
<accession>A0A803TXA9</accession>
<evidence type="ECO:0000256" key="2">
    <source>
        <dbReference type="ARBA" id="ARBA00014223"/>
    </source>
</evidence>
<organism evidence="6 7">
    <name type="scientific">Anolis carolinensis</name>
    <name type="common">Green anole</name>
    <name type="synonym">American chameleon</name>
    <dbReference type="NCBI Taxonomy" id="28377"/>
    <lineage>
        <taxon>Eukaryota</taxon>
        <taxon>Metazoa</taxon>
        <taxon>Chordata</taxon>
        <taxon>Craniata</taxon>
        <taxon>Vertebrata</taxon>
        <taxon>Euteleostomi</taxon>
        <taxon>Lepidosauria</taxon>
        <taxon>Squamata</taxon>
        <taxon>Bifurcata</taxon>
        <taxon>Unidentata</taxon>
        <taxon>Episquamata</taxon>
        <taxon>Toxicofera</taxon>
        <taxon>Iguania</taxon>
        <taxon>Dactyloidae</taxon>
        <taxon>Anolis</taxon>
    </lineage>
</organism>
<keyword evidence="3" id="KW-0963">Cytoplasm</keyword>
<keyword evidence="4" id="KW-0433">Leucine-rich repeat</keyword>
<sequence>MLISRRGFLSRGAWLCTRTPKRRGFLLVRRGAWLSSVDAKGAWPPWYRRSLLARAEPSPFLAPPLGVFLLPWQRPAPAVSWASGSTGRDDLLTEEPRPGLKTIKQSESGRLLTQAVWLNNNTLNELTDFPEILGKLLEYPEDIYWIDLSFNDLSNIDPVLTTYYNLHNLNLHGNSIQSLSEVDKLAVLPHLRSLTLHGNPIEEEKGYRSYVVSTLPNLKSFDFSGVTKQDRSTANVWRRMNIKPKVVRKKRDNF</sequence>
<gene>
    <name evidence="6" type="primary">LRRC51</name>
</gene>
<dbReference type="GO" id="GO:0005930">
    <property type="term" value="C:axoneme"/>
    <property type="evidence" value="ECO:0000318"/>
    <property type="project" value="GO_Central"/>
</dbReference>
<evidence type="ECO:0000313" key="7">
    <source>
        <dbReference type="Proteomes" id="UP000001646"/>
    </source>
</evidence>
<dbReference type="InterPro" id="IPR001611">
    <property type="entry name" value="Leu-rich_rpt"/>
</dbReference>
<dbReference type="Bgee" id="ENSACAG00000014463">
    <property type="expression patterns" value="Expressed in lung and 8 other cell types or tissues"/>
</dbReference>
<evidence type="ECO:0000313" key="6">
    <source>
        <dbReference type="Ensembl" id="ENSACAP00000039849.1"/>
    </source>
</evidence>
<dbReference type="PROSITE" id="PS51450">
    <property type="entry name" value="LRR"/>
    <property type="match status" value="1"/>
</dbReference>
<reference evidence="6" key="1">
    <citation type="submission" date="2009-12" db="EMBL/GenBank/DDBJ databases">
        <title>The Genome Sequence of Anolis carolinensis (Green Anole Lizard).</title>
        <authorList>
            <consortium name="The Genome Sequencing Platform"/>
            <person name="Di Palma F."/>
            <person name="Alfoldi J."/>
            <person name="Heiman D."/>
            <person name="Young S."/>
            <person name="Grabherr M."/>
            <person name="Johnson J."/>
            <person name="Lander E.S."/>
            <person name="Lindblad-Toh K."/>
        </authorList>
    </citation>
    <scope>NUCLEOTIDE SEQUENCE [LARGE SCALE GENOMIC DNA]</scope>
    <source>
        <strain evidence="6">JBL SC #1</strain>
    </source>
</reference>
<reference evidence="6" key="2">
    <citation type="submission" date="2025-08" db="UniProtKB">
        <authorList>
            <consortium name="Ensembl"/>
        </authorList>
    </citation>
    <scope>IDENTIFICATION</scope>
</reference>
<comment type="subcellular location">
    <subcellularLocation>
        <location evidence="1">Cytoplasm</location>
    </subcellularLocation>
</comment>
<proteinExistence type="predicted"/>
<keyword evidence="5" id="KW-0677">Repeat</keyword>
<evidence type="ECO:0000256" key="3">
    <source>
        <dbReference type="ARBA" id="ARBA00022490"/>
    </source>
</evidence>
<reference evidence="6" key="3">
    <citation type="submission" date="2025-09" db="UniProtKB">
        <authorList>
            <consortium name="Ensembl"/>
        </authorList>
    </citation>
    <scope>IDENTIFICATION</scope>
</reference>
<dbReference type="Proteomes" id="UP000001646">
    <property type="component" value="Unplaced"/>
</dbReference>
<dbReference type="GeneTree" id="ENSGT00510000047925"/>
<dbReference type="SUPFAM" id="SSF52058">
    <property type="entry name" value="L domain-like"/>
    <property type="match status" value="1"/>
</dbReference>
<keyword evidence="7" id="KW-1185">Reference proteome</keyword>
<dbReference type="Pfam" id="PF14580">
    <property type="entry name" value="LRR_9"/>
    <property type="match status" value="1"/>
</dbReference>
<protein>
    <recommendedName>
        <fullName evidence="2">Leucine-rich repeat-containing protein 51</fullName>
    </recommendedName>
</protein>